<evidence type="ECO:0000256" key="6">
    <source>
        <dbReference type="ARBA" id="ARBA00023004"/>
    </source>
</evidence>
<dbReference type="PANTHER" id="PTHR24291:SF105">
    <property type="entry name" value="CYTOCHROME P450 4P1-RELATED"/>
    <property type="match status" value="1"/>
</dbReference>
<dbReference type="InterPro" id="IPR001128">
    <property type="entry name" value="Cyt_P450"/>
</dbReference>
<comment type="cofactor">
    <cofactor evidence="1">
        <name>heme</name>
        <dbReference type="ChEBI" id="CHEBI:30413"/>
    </cofactor>
</comment>
<comment type="caution">
    <text evidence="9">The sequence shown here is derived from an EMBL/GenBank/DDBJ whole genome shotgun (WGS) entry which is preliminary data.</text>
</comment>
<feature type="transmembrane region" description="Helical" evidence="8">
    <location>
        <begin position="6"/>
        <end position="23"/>
    </location>
</feature>
<accession>A0A921ZJL8</accession>
<dbReference type="CDD" id="cd20628">
    <property type="entry name" value="CYP4"/>
    <property type="match status" value="1"/>
</dbReference>
<dbReference type="PANTHER" id="PTHR24291">
    <property type="entry name" value="CYTOCHROME P450 FAMILY 4"/>
    <property type="match status" value="1"/>
</dbReference>
<evidence type="ECO:0008006" key="11">
    <source>
        <dbReference type="Google" id="ProtNLM"/>
    </source>
</evidence>
<keyword evidence="5 7" id="KW-0560">Oxidoreductase</keyword>
<dbReference type="InterPro" id="IPR050196">
    <property type="entry name" value="Cytochrome_P450_Monoox"/>
</dbReference>
<dbReference type="Pfam" id="PF00067">
    <property type="entry name" value="p450"/>
    <property type="match status" value="1"/>
</dbReference>
<dbReference type="GO" id="GO:0005506">
    <property type="term" value="F:iron ion binding"/>
    <property type="evidence" value="ECO:0007669"/>
    <property type="project" value="InterPro"/>
</dbReference>
<evidence type="ECO:0000256" key="8">
    <source>
        <dbReference type="SAM" id="Phobius"/>
    </source>
</evidence>
<protein>
    <recommendedName>
        <fullName evidence="11">Cytochrome P450</fullName>
    </recommendedName>
</protein>
<reference evidence="9" key="1">
    <citation type="journal article" date="2016" name="Insect Biochem. Mol. Biol.">
        <title>Multifaceted biological insights from a draft genome sequence of the tobacco hornworm moth, Manduca sexta.</title>
        <authorList>
            <person name="Kanost M.R."/>
            <person name="Arrese E.L."/>
            <person name="Cao X."/>
            <person name="Chen Y.R."/>
            <person name="Chellapilla S."/>
            <person name="Goldsmith M.R."/>
            <person name="Grosse-Wilde E."/>
            <person name="Heckel D.G."/>
            <person name="Herndon N."/>
            <person name="Jiang H."/>
            <person name="Papanicolaou A."/>
            <person name="Qu J."/>
            <person name="Soulages J.L."/>
            <person name="Vogel H."/>
            <person name="Walters J."/>
            <person name="Waterhouse R.M."/>
            <person name="Ahn S.J."/>
            <person name="Almeida F.C."/>
            <person name="An C."/>
            <person name="Aqrawi P."/>
            <person name="Bretschneider A."/>
            <person name="Bryant W.B."/>
            <person name="Bucks S."/>
            <person name="Chao H."/>
            <person name="Chevignon G."/>
            <person name="Christen J.M."/>
            <person name="Clarke D.F."/>
            <person name="Dittmer N.T."/>
            <person name="Ferguson L.C.F."/>
            <person name="Garavelou S."/>
            <person name="Gordon K.H.J."/>
            <person name="Gunaratna R.T."/>
            <person name="Han Y."/>
            <person name="Hauser F."/>
            <person name="He Y."/>
            <person name="Heidel-Fischer H."/>
            <person name="Hirsh A."/>
            <person name="Hu Y."/>
            <person name="Jiang H."/>
            <person name="Kalra D."/>
            <person name="Klinner C."/>
            <person name="Konig C."/>
            <person name="Kovar C."/>
            <person name="Kroll A.R."/>
            <person name="Kuwar S.S."/>
            <person name="Lee S.L."/>
            <person name="Lehman R."/>
            <person name="Li K."/>
            <person name="Li Z."/>
            <person name="Liang H."/>
            <person name="Lovelace S."/>
            <person name="Lu Z."/>
            <person name="Mansfield J.H."/>
            <person name="McCulloch K.J."/>
            <person name="Mathew T."/>
            <person name="Morton B."/>
            <person name="Muzny D.M."/>
            <person name="Neunemann D."/>
            <person name="Ongeri F."/>
            <person name="Pauchet Y."/>
            <person name="Pu L.L."/>
            <person name="Pyrousis I."/>
            <person name="Rao X.J."/>
            <person name="Redding A."/>
            <person name="Roesel C."/>
            <person name="Sanchez-Gracia A."/>
            <person name="Schaack S."/>
            <person name="Shukla A."/>
            <person name="Tetreau G."/>
            <person name="Wang Y."/>
            <person name="Xiong G.H."/>
            <person name="Traut W."/>
            <person name="Walsh T.K."/>
            <person name="Worley K.C."/>
            <person name="Wu D."/>
            <person name="Wu W."/>
            <person name="Wu Y.Q."/>
            <person name="Zhang X."/>
            <person name="Zou Z."/>
            <person name="Zucker H."/>
            <person name="Briscoe A.D."/>
            <person name="Burmester T."/>
            <person name="Clem R.J."/>
            <person name="Feyereisen R."/>
            <person name="Grimmelikhuijzen C.J.P."/>
            <person name="Hamodrakas S.J."/>
            <person name="Hansson B.S."/>
            <person name="Huguet E."/>
            <person name="Jermiin L.S."/>
            <person name="Lan Q."/>
            <person name="Lehman H.K."/>
            <person name="Lorenzen M."/>
            <person name="Merzendorfer H."/>
            <person name="Michalopoulos I."/>
            <person name="Morton D.B."/>
            <person name="Muthukrishnan S."/>
            <person name="Oakeshott J.G."/>
            <person name="Palmer W."/>
            <person name="Park Y."/>
            <person name="Passarelli A.L."/>
            <person name="Rozas J."/>
            <person name="Schwartz L.M."/>
            <person name="Smith W."/>
            <person name="Southgate A."/>
            <person name="Vilcinskas A."/>
            <person name="Vogt R."/>
            <person name="Wang P."/>
            <person name="Werren J."/>
            <person name="Yu X.Q."/>
            <person name="Zhou J.J."/>
            <person name="Brown S.J."/>
            <person name="Scherer S.E."/>
            <person name="Richards S."/>
            <person name="Blissard G.W."/>
        </authorList>
    </citation>
    <scope>NUCLEOTIDE SEQUENCE</scope>
</reference>
<keyword evidence="8" id="KW-1133">Transmembrane helix</keyword>
<organism evidence="9 10">
    <name type="scientific">Manduca sexta</name>
    <name type="common">Tobacco hawkmoth</name>
    <name type="synonym">Tobacco hornworm</name>
    <dbReference type="NCBI Taxonomy" id="7130"/>
    <lineage>
        <taxon>Eukaryota</taxon>
        <taxon>Metazoa</taxon>
        <taxon>Ecdysozoa</taxon>
        <taxon>Arthropoda</taxon>
        <taxon>Hexapoda</taxon>
        <taxon>Insecta</taxon>
        <taxon>Pterygota</taxon>
        <taxon>Neoptera</taxon>
        <taxon>Endopterygota</taxon>
        <taxon>Lepidoptera</taxon>
        <taxon>Glossata</taxon>
        <taxon>Ditrysia</taxon>
        <taxon>Bombycoidea</taxon>
        <taxon>Sphingidae</taxon>
        <taxon>Sphinginae</taxon>
        <taxon>Sphingini</taxon>
        <taxon>Manduca</taxon>
    </lineage>
</organism>
<keyword evidence="4 7" id="KW-0479">Metal-binding</keyword>
<gene>
    <name evidence="9" type="ORF">O3G_MSEX011017</name>
</gene>
<evidence type="ECO:0000256" key="5">
    <source>
        <dbReference type="ARBA" id="ARBA00023002"/>
    </source>
</evidence>
<dbReference type="GO" id="GO:0004497">
    <property type="term" value="F:monooxygenase activity"/>
    <property type="evidence" value="ECO:0007669"/>
    <property type="project" value="UniProtKB-KW"/>
</dbReference>
<keyword evidence="3 7" id="KW-0349">Heme</keyword>
<dbReference type="GO" id="GO:0020037">
    <property type="term" value="F:heme binding"/>
    <property type="evidence" value="ECO:0007669"/>
    <property type="project" value="InterPro"/>
</dbReference>
<dbReference type="InterPro" id="IPR017972">
    <property type="entry name" value="Cyt_P450_CS"/>
</dbReference>
<sequence>MFIYLFAIIVILCVIHIIFNYNASARLLRRIPGPPDRFIVGNSPELLLSSVELMKLPRKYAERWAKSGICRFWTFPWAAVMIYDPKDIEIVLSGMKHHEKSVIYKFLSPWLGDGLLVSAGEKWQHRRKILTPAFHFNILRQFSVILEENSQRLVERLEKTVGQPIDVTPILSEFTLNSICETAMGTQLNKETTGAGKAYKDAIYELGQILVQRFISFHLYSDIIFFSTSLGRKLKKHLNALHRFTERVISDRKDYLDYFGLNFGDEIVDDDKFIYKKRKKTAMLDLLIAAERDGEIDSQGIQEEVDTFMFEGHDTTASGLTFCFMLLANNKHIQDKIVAELDDIFGDSMRPANMEDFAKMRYLECCIKESLRLYPPVHFISRNINEPVKLNNYEVPGGTSCFVFIYDLHRRSDLFKNPSVFDPDRFLPENSVGRHPYSYIPFSAGPRNCIGQKFAIMEMKSAVSEVLRKYELRPVTRPSDIEFIADIVLRNSGPVEVTFVKRQK</sequence>
<keyword evidence="8" id="KW-0812">Transmembrane</keyword>
<evidence type="ECO:0000256" key="2">
    <source>
        <dbReference type="ARBA" id="ARBA00010617"/>
    </source>
</evidence>
<name>A0A921ZJL8_MANSE</name>
<evidence type="ECO:0000256" key="4">
    <source>
        <dbReference type="ARBA" id="ARBA00022723"/>
    </source>
</evidence>
<proteinExistence type="inferred from homology"/>
<keyword evidence="6 7" id="KW-0408">Iron</keyword>
<dbReference type="AlphaFoldDB" id="A0A921ZJL8"/>
<evidence type="ECO:0000256" key="3">
    <source>
        <dbReference type="ARBA" id="ARBA00022617"/>
    </source>
</evidence>
<keyword evidence="7" id="KW-0503">Monooxygenase</keyword>
<dbReference type="EMBL" id="JH668592">
    <property type="protein sequence ID" value="KAG6458681.1"/>
    <property type="molecule type" value="Genomic_DNA"/>
</dbReference>
<evidence type="ECO:0000313" key="9">
    <source>
        <dbReference type="EMBL" id="KAG6458681.1"/>
    </source>
</evidence>
<dbReference type="Proteomes" id="UP000791440">
    <property type="component" value="Unassembled WGS sequence"/>
</dbReference>
<keyword evidence="10" id="KW-1185">Reference proteome</keyword>
<evidence type="ECO:0000256" key="1">
    <source>
        <dbReference type="ARBA" id="ARBA00001971"/>
    </source>
</evidence>
<reference evidence="9" key="2">
    <citation type="submission" date="2020-12" db="EMBL/GenBank/DDBJ databases">
        <authorList>
            <person name="Kanost M."/>
        </authorList>
    </citation>
    <scope>NUCLEOTIDE SEQUENCE</scope>
</reference>
<dbReference type="PROSITE" id="PS00086">
    <property type="entry name" value="CYTOCHROME_P450"/>
    <property type="match status" value="1"/>
</dbReference>
<dbReference type="GO" id="GO:0016705">
    <property type="term" value="F:oxidoreductase activity, acting on paired donors, with incorporation or reduction of molecular oxygen"/>
    <property type="evidence" value="ECO:0007669"/>
    <property type="project" value="InterPro"/>
</dbReference>
<comment type="similarity">
    <text evidence="2 7">Belongs to the cytochrome P450 family.</text>
</comment>
<evidence type="ECO:0000313" key="10">
    <source>
        <dbReference type="Proteomes" id="UP000791440"/>
    </source>
</evidence>
<keyword evidence="8" id="KW-0472">Membrane</keyword>
<evidence type="ECO:0000256" key="7">
    <source>
        <dbReference type="RuleBase" id="RU000461"/>
    </source>
</evidence>